<dbReference type="RefSeq" id="WP_264791779.1">
    <property type="nucleotide sequence ID" value="NZ_AP026867.1"/>
</dbReference>
<sequence length="333" mass="38020">MEEIPAQQQKSQQKLSKENIKAFLKTDRAILIICISIAFIFWLMTKLSYAYKDTIIVQLDYQTPPGKVFTYPPAQELEVDIEGRGWDLLGLAFSNKERIVTIPIGENEIRTISASSLTAKVLKFIPKATILNIHPENIKLQTEDIATKKIPVILDEQVRLAPLHQYVDSIQIKPKMIEIQGPASIIRDIHEWKTNVLIPPEEVSKDIEVTLSLITHPNSNISLSTNKIKCTARVEQITEKRIEVPIEVLNAPDSLLLVILPKSIEVTCQVGLSDYDRVETTDFRAIVDFASIDLFKERSIRILLREQPQFVKQVHYAPKNVDYIIRSRNLNDF</sequence>
<dbReference type="PANTHER" id="PTHR37804">
    <property type="entry name" value="CDAA REGULATORY PROTEIN CDAR"/>
    <property type="match status" value="1"/>
</dbReference>
<dbReference type="PANTHER" id="PTHR37804:SF1">
    <property type="entry name" value="CDAA REGULATORY PROTEIN CDAR"/>
    <property type="match status" value="1"/>
</dbReference>
<dbReference type="AlphaFoldDB" id="A0A915YCC2"/>
<gene>
    <name evidence="2" type="ORF">AsAng_0011770</name>
</gene>
<accession>A0A915YCC2</accession>
<keyword evidence="1" id="KW-0812">Transmembrane</keyword>
<feature type="transmembrane region" description="Helical" evidence="1">
    <location>
        <begin position="29"/>
        <end position="51"/>
    </location>
</feature>
<keyword evidence="3" id="KW-1185">Reference proteome</keyword>
<keyword evidence="1" id="KW-0472">Membrane</keyword>
<evidence type="ECO:0000313" key="3">
    <source>
        <dbReference type="Proteomes" id="UP001060919"/>
    </source>
</evidence>
<dbReference type="Gene3D" id="2.170.120.30">
    <property type="match status" value="1"/>
</dbReference>
<keyword evidence="1" id="KW-1133">Transmembrane helix</keyword>
<dbReference type="Proteomes" id="UP001060919">
    <property type="component" value="Chromosome"/>
</dbReference>
<dbReference type="KEGG" id="aup:AsAng_0011770"/>
<protein>
    <recommendedName>
        <fullName evidence="4">YbbR-like protein</fullName>
    </recommendedName>
</protein>
<dbReference type="InterPro" id="IPR053154">
    <property type="entry name" value="c-di-AMP_regulator"/>
</dbReference>
<name>A0A915YCC2_9BACT</name>
<proteinExistence type="predicted"/>
<evidence type="ECO:0000256" key="1">
    <source>
        <dbReference type="SAM" id="Phobius"/>
    </source>
</evidence>
<dbReference type="Pfam" id="PF07949">
    <property type="entry name" value="YbbR"/>
    <property type="match status" value="1"/>
</dbReference>
<evidence type="ECO:0008006" key="4">
    <source>
        <dbReference type="Google" id="ProtNLM"/>
    </source>
</evidence>
<reference evidence="2" key="1">
    <citation type="submission" date="2022-09" db="EMBL/GenBank/DDBJ databases">
        <title>Aureispira anguillicida sp. nov., isolated from Leptocephalus of Japanese eel Anguilla japonica.</title>
        <authorList>
            <person name="Yuasa K."/>
            <person name="Mekata T."/>
            <person name="Ikunari K."/>
        </authorList>
    </citation>
    <scope>NUCLEOTIDE SEQUENCE</scope>
    <source>
        <strain evidence="2">EL160426</strain>
    </source>
</reference>
<evidence type="ECO:0000313" key="2">
    <source>
        <dbReference type="EMBL" id="BDS10469.1"/>
    </source>
</evidence>
<dbReference type="InterPro" id="IPR012505">
    <property type="entry name" value="YbbR"/>
</dbReference>
<organism evidence="2 3">
    <name type="scientific">Aureispira anguillae</name>
    <dbReference type="NCBI Taxonomy" id="2864201"/>
    <lineage>
        <taxon>Bacteria</taxon>
        <taxon>Pseudomonadati</taxon>
        <taxon>Bacteroidota</taxon>
        <taxon>Saprospiria</taxon>
        <taxon>Saprospirales</taxon>
        <taxon>Saprospiraceae</taxon>
        <taxon>Aureispira</taxon>
    </lineage>
</organism>
<dbReference type="Gene3D" id="2.170.120.40">
    <property type="entry name" value="YbbR-like domain"/>
    <property type="match status" value="1"/>
</dbReference>
<dbReference type="EMBL" id="AP026867">
    <property type="protein sequence ID" value="BDS10469.1"/>
    <property type="molecule type" value="Genomic_DNA"/>
</dbReference>